<proteinExistence type="predicted"/>
<sequence>MASPVIQYLRPLHLLLQGTSVWRNQPPAPGSSGTEENPSTLPAQKALDLGPPHPPAGRGHQNAKNGKNRKGARPPRSSTLKREGRRAPGKNNPPTGIGGCTRRTALQAAPRLTAGTLRSEGTRCASKPSGGSTPPTAAFGVPGGPQYDPPGRPCSIPKGQGGRARTIAS</sequence>
<dbReference type="EMBL" id="JANPWB010000015">
    <property type="protein sequence ID" value="KAJ1093742.1"/>
    <property type="molecule type" value="Genomic_DNA"/>
</dbReference>
<dbReference type="AlphaFoldDB" id="A0AAV7LRK5"/>
<gene>
    <name evidence="2" type="ORF">NDU88_006834</name>
</gene>
<dbReference type="Proteomes" id="UP001066276">
    <property type="component" value="Chromosome 11"/>
</dbReference>
<organism evidence="2 3">
    <name type="scientific">Pleurodeles waltl</name>
    <name type="common">Iberian ribbed newt</name>
    <dbReference type="NCBI Taxonomy" id="8319"/>
    <lineage>
        <taxon>Eukaryota</taxon>
        <taxon>Metazoa</taxon>
        <taxon>Chordata</taxon>
        <taxon>Craniata</taxon>
        <taxon>Vertebrata</taxon>
        <taxon>Euteleostomi</taxon>
        <taxon>Amphibia</taxon>
        <taxon>Batrachia</taxon>
        <taxon>Caudata</taxon>
        <taxon>Salamandroidea</taxon>
        <taxon>Salamandridae</taxon>
        <taxon>Pleurodelinae</taxon>
        <taxon>Pleurodeles</taxon>
    </lineage>
</organism>
<accession>A0AAV7LRK5</accession>
<evidence type="ECO:0000313" key="2">
    <source>
        <dbReference type="EMBL" id="KAJ1093742.1"/>
    </source>
</evidence>
<comment type="caution">
    <text evidence="2">The sequence shown here is derived from an EMBL/GenBank/DDBJ whole genome shotgun (WGS) entry which is preliminary data.</text>
</comment>
<protein>
    <submittedName>
        <fullName evidence="2">Uncharacterized protein</fullName>
    </submittedName>
</protein>
<evidence type="ECO:0000313" key="3">
    <source>
        <dbReference type="Proteomes" id="UP001066276"/>
    </source>
</evidence>
<name>A0AAV7LRK5_PLEWA</name>
<reference evidence="2" key="1">
    <citation type="journal article" date="2022" name="bioRxiv">
        <title>Sequencing and chromosome-scale assembly of the giantPleurodeles waltlgenome.</title>
        <authorList>
            <person name="Brown T."/>
            <person name="Elewa A."/>
            <person name="Iarovenko S."/>
            <person name="Subramanian E."/>
            <person name="Araus A.J."/>
            <person name="Petzold A."/>
            <person name="Susuki M."/>
            <person name="Suzuki K.-i.T."/>
            <person name="Hayashi T."/>
            <person name="Toyoda A."/>
            <person name="Oliveira C."/>
            <person name="Osipova E."/>
            <person name="Leigh N.D."/>
            <person name="Simon A."/>
            <person name="Yun M.H."/>
        </authorList>
    </citation>
    <scope>NUCLEOTIDE SEQUENCE</scope>
    <source>
        <strain evidence="2">20211129_DDA</strain>
        <tissue evidence="2">Liver</tissue>
    </source>
</reference>
<evidence type="ECO:0000256" key="1">
    <source>
        <dbReference type="SAM" id="MobiDB-lite"/>
    </source>
</evidence>
<feature type="region of interest" description="Disordered" evidence="1">
    <location>
        <begin position="21"/>
        <end position="169"/>
    </location>
</feature>
<feature type="compositionally biased region" description="Polar residues" evidence="1">
    <location>
        <begin position="31"/>
        <end position="42"/>
    </location>
</feature>
<keyword evidence="3" id="KW-1185">Reference proteome</keyword>